<feature type="compositionally biased region" description="Polar residues" evidence="2">
    <location>
        <begin position="774"/>
        <end position="804"/>
    </location>
</feature>
<feature type="compositionally biased region" description="Pro residues" evidence="2">
    <location>
        <begin position="309"/>
        <end position="321"/>
    </location>
</feature>
<evidence type="ECO:0000259" key="3">
    <source>
        <dbReference type="Pfam" id="PF25817"/>
    </source>
</evidence>
<evidence type="ECO:0000256" key="2">
    <source>
        <dbReference type="SAM" id="MobiDB-lite"/>
    </source>
</evidence>
<dbReference type="InterPro" id="IPR057881">
    <property type="entry name" value="ICE1_C"/>
</dbReference>
<protein>
    <submittedName>
        <fullName evidence="4">Little elongation complex subunit 1</fullName>
    </submittedName>
</protein>
<feature type="compositionally biased region" description="Low complexity" evidence="2">
    <location>
        <begin position="133"/>
        <end position="144"/>
    </location>
</feature>
<feature type="region of interest" description="Disordered" evidence="2">
    <location>
        <begin position="96"/>
        <end position="248"/>
    </location>
</feature>
<dbReference type="EMBL" id="CASHTH010002072">
    <property type="protein sequence ID" value="CAI8024370.1"/>
    <property type="molecule type" value="Genomic_DNA"/>
</dbReference>
<feature type="region of interest" description="Disordered" evidence="2">
    <location>
        <begin position="279"/>
        <end position="574"/>
    </location>
</feature>
<sequence length="1320" mass="143458">MSAPSSKNAQTEPDKQFRNFLTLKAKVIHTDELIRRYREKGQECASLQEQLRQVLSQEASLKQSLVGLRAEVSALLKEKESLRDVVTASQWEKELAETRATNAEEGSGDVSEFVEEEECDSPTLPERVPTPTDLDFSVSDSSSDGGEEISPLLEDDSLFESQLVSPLSRERQPSSPLLSSPSHIHSPLVHAPADTMNSDSGSELSLSEVESLSPIPPSPHPRLPTLSPLPLSPARQTLSPLPCSPPSPHSFVPSLPQFVSSAPNSCHVPVPSVLVTSSPPPIVSLSHLHHGTLHRSHPSPFSAASLPASTPPPVHHSPLPPLSRCSSISPPPTLHSSICSQLAQRLSVTVDQPSSTVPPPPGGEAQGERSQTQAKNPVAECNTAREEAACRESAVKKDVENQESFDNENKKTVDKDIQVPTDDDKSTDSEDKKPVDIERTSADNEKPAEIDIEKISADNEKPAEIEIEKPADNEKPAEIENEKPADNEKPTEIENEKPADKETEGGRDTENSGGNASWDEKLGDNEKSGDHRPREVQSFAEVEEELKEEMEVSVEVSGDGSQCGRGASTAEGTDVIQHELEDGELSCEEEEENEMPEVLVLLDCGVLEHGEDSPTEEVLATPAHHTTADSVSLVLPNQLQFVAPSLPTSGHNKTSVRECTQKRRPSESLAAPHPKATRLSTTVGEREGLTQTYKDSEVGKGDDVGDNNSTPSVGVESVRKHPTHHTPATGVGYSTDSITPRSMGCPVTPSSSDGASLLQTDGATGQVEKLAPPSAQSRAPPTHTQSQAPPTHTRSQEEPGSSGCSAIPSDPSLSPSLLQQSLCPDLRCPLALPDWLLTTMLRVQSYSNHHPYPSRKKKSFHGGKRQHNQKACVYVGNLLERLMTGEVPLSTAVKLLSDSWNCSNPSTLIKCLLHYFQTCYKPRIDQVMATYNALCSDARSKVLDFPPSPSFPSALLRPECQLLALLYHTTKLNPSMPQLLPELATALYSAALSPLVNFHRMAATTRLFTGVCRFLGQRERVLFLASDLLRKPLSCQELPIVTGMLGVWPAVFARRPDVQLIVEGRLNPVAVEVQPLGYALEVVVTVMMRQGGLNQHHFDKLRTLCQWGTGQTITAKTVDKLASVLLQLLQTSRRVTVEQEPCRGWFRPRPSHLTFHLVHTLRLLSWFKGWVWTSDVLIKAHVWPILQSWNSKNDSVPEATVMAVVRLLGFVGQQGAGSGNSSLVHLHKVLLSLLVRQETPLSIQLCAAESLLDLCPPSLPSSQEAVAVLWQWLRGLANHPAGPHLSREFCPKLCTAPPHIAGQSSQSIPSSASALPPNSK</sequence>
<feature type="compositionally biased region" description="Low complexity" evidence="2">
    <location>
        <begin position="198"/>
        <end position="213"/>
    </location>
</feature>
<feature type="compositionally biased region" description="Basic and acidic residues" evidence="2">
    <location>
        <begin position="684"/>
        <end position="703"/>
    </location>
</feature>
<organism evidence="4 5">
    <name type="scientific">Geodia barretti</name>
    <name type="common">Barrett's horny sponge</name>
    <dbReference type="NCBI Taxonomy" id="519541"/>
    <lineage>
        <taxon>Eukaryota</taxon>
        <taxon>Metazoa</taxon>
        <taxon>Porifera</taxon>
        <taxon>Demospongiae</taxon>
        <taxon>Heteroscleromorpha</taxon>
        <taxon>Tetractinellida</taxon>
        <taxon>Astrophorina</taxon>
        <taxon>Geodiidae</taxon>
        <taxon>Geodia</taxon>
    </lineage>
</organism>
<feature type="region of interest" description="Disordered" evidence="2">
    <location>
        <begin position="644"/>
        <end position="812"/>
    </location>
</feature>
<evidence type="ECO:0000256" key="1">
    <source>
        <dbReference type="SAM" id="Coils"/>
    </source>
</evidence>
<feature type="compositionally biased region" description="Basic and acidic residues" evidence="2">
    <location>
        <begin position="383"/>
        <end position="400"/>
    </location>
</feature>
<evidence type="ECO:0000313" key="4">
    <source>
        <dbReference type="EMBL" id="CAI8024370.1"/>
    </source>
</evidence>
<comment type="caution">
    <text evidence="4">The sequence shown here is derived from an EMBL/GenBank/DDBJ whole genome shotgun (WGS) entry which is preliminary data.</text>
</comment>
<feature type="compositionally biased region" description="Low complexity" evidence="2">
    <location>
        <begin position="223"/>
        <end position="241"/>
    </location>
</feature>
<feature type="compositionally biased region" description="Basic and acidic residues" evidence="2">
    <location>
        <begin position="655"/>
        <end position="666"/>
    </location>
</feature>
<feature type="compositionally biased region" description="Acidic residues" evidence="2">
    <location>
        <begin position="541"/>
        <end position="552"/>
    </location>
</feature>
<dbReference type="Proteomes" id="UP001174909">
    <property type="component" value="Unassembled WGS sequence"/>
</dbReference>
<proteinExistence type="predicted"/>
<feature type="compositionally biased region" description="Basic residues" evidence="2">
    <location>
        <begin position="287"/>
        <end position="297"/>
    </location>
</feature>
<feature type="compositionally biased region" description="Low complexity" evidence="2">
    <location>
        <begin position="298"/>
        <end position="308"/>
    </location>
</feature>
<accession>A0AA35WRU5</accession>
<keyword evidence="5" id="KW-1185">Reference proteome</keyword>
<dbReference type="Pfam" id="PF25817">
    <property type="entry name" value="ICE1_C"/>
    <property type="match status" value="1"/>
</dbReference>
<keyword evidence="1" id="KW-0175">Coiled coil</keyword>
<feature type="compositionally biased region" description="Polar residues" evidence="2">
    <location>
        <begin position="324"/>
        <end position="355"/>
    </location>
</feature>
<name>A0AA35WRU5_GEOBA</name>
<feature type="compositionally biased region" description="Polar residues" evidence="2">
    <location>
        <begin position="644"/>
        <end position="653"/>
    </location>
</feature>
<gene>
    <name evidence="4" type="ORF">GBAR_LOCUS14159</name>
</gene>
<feature type="compositionally biased region" description="Basic and acidic residues" evidence="2">
    <location>
        <begin position="407"/>
        <end position="510"/>
    </location>
</feature>
<feature type="compositionally biased region" description="Basic and acidic residues" evidence="2">
    <location>
        <begin position="518"/>
        <end position="535"/>
    </location>
</feature>
<evidence type="ECO:0000313" key="5">
    <source>
        <dbReference type="Proteomes" id="UP001174909"/>
    </source>
</evidence>
<feature type="region of interest" description="Disordered" evidence="2">
    <location>
        <begin position="1301"/>
        <end position="1320"/>
    </location>
</feature>
<feature type="compositionally biased region" description="Polar residues" evidence="2">
    <location>
        <begin position="748"/>
        <end position="763"/>
    </location>
</feature>
<reference evidence="4" key="1">
    <citation type="submission" date="2023-03" db="EMBL/GenBank/DDBJ databases">
        <authorList>
            <person name="Steffen K."/>
            <person name="Cardenas P."/>
        </authorList>
    </citation>
    <scope>NUCLEOTIDE SEQUENCE</scope>
</reference>
<feature type="compositionally biased region" description="Low complexity" evidence="2">
    <location>
        <begin position="173"/>
        <end position="188"/>
    </location>
</feature>
<feature type="coiled-coil region" evidence="1">
    <location>
        <begin position="37"/>
        <end position="85"/>
    </location>
</feature>
<feature type="domain" description="Little elongation complex subunit 1 C-terminal" evidence="3">
    <location>
        <begin position="1117"/>
        <end position="1272"/>
    </location>
</feature>